<feature type="compositionally biased region" description="Low complexity" evidence="4">
    <location>
        <begin position="283"/>
        <end position="300"/>
    </location>
</feature>
<evidence type="ECO:0000256" key="3">
    <source>
        <dbReference type="ARBA" id="ARBA00025740"/>
    </source>
</evidence>
<dbReference type="SMART" id="SM00320">
    <property type="entry name" value="WD40"/>
    <property type="match status" value="3"/>
</dbReference>
<evidence type="ECO:0000313" key="6">
    <source>
        <dbReference type="Proteomes" id="UP001355207"/>
    </source>
</evidence>
<keyword evidence="2" id="KW-0677">Repeat</keyword>
<dbReference type="Gene3D" id="2.130.10.10">
    <property type="entry name" value="YVTN repeat-like/Quinoprotein amine dehydrogenase"/>
    <property type="match status" value="1"/>
</dbReference>
<evidence type="ECO:0008006" key="7">
    <source>
        <dbReference type="Google" id="ProtNLM"/>
    </source>
</evidence>
<evidence type="ECO:0000256" key="1">
    <source>
        <dbReference type="ARBA" id="ARBA00022574"/>
    </source>
</evidence>
<gene>
    <name evidence="5" type="ORF">L201_007849</name>
</gene>
<feature type="compositionally biased region" description="Polar residues" evidence="4">
    <location>
        <begin position="417"/>
        <end position="438"/>
    </location>
</feature>
<accession>A0AAX4K5P4</accession>
<evidence type="ECO:0000256" key="4">
    <source>
        <dbReference type="SAM" id="MobiDB-lite"/>
    </source>
</evidence>
<reference evidence="5 6" key="1">
    <citation type="submission" date="2024-01" db="EMBL/GenBank/DDBJ databases">
        <title>Comparative genomics of Cryptococcus and Kwoniella reveals pathogenesis evolution and contrasting modes of karyotype evolution via chromosome fusion or intercentromeric recombination.</title>
        <authorList>
            <person name="Coelho M.A."/>
            <person name="David-Palma M."/>
            <person name="Shea T."/>
            <person name="Bowers K."/>
            <person name="McGinley-Smith S."/>
            <person name="Mohammad A.W."/>
            <person name="Gnirke A."/>
            <person name="Yurkov A.M."/>
            <person name="Nowrousian M."/>
            <person name="Sun S."/>
            <person name="Cuomo C.A."/>
            <person name="Heitman J."/>
        </authorList>
    </citation>
    <scope>NUCLEOTIDE SEQUENCE [LARGE SCALE GENOMIC DNA]</scope>
    <source>
        <strain evidence="5 6">CBS 6074</strain>
    </source>
</reference>
<feature type="region of interest" description="Disordered" evidence="4">
    <location>
        <begin position="414"/>
        <end position="503"/>
    </location>
</feature>
<dbReference type="InterPro" id="IPR001680">
    <property type="entry name" value="WD40_rpt"/>
</dbReference>
<dbReference type="GO" id="GO:0005737">
    <property type="term" value="C:cytoplasm"/>
    <property type="evidence" value="ECO:0007669"/>
    <property type="project" value="UniProtKB-ARBA"/>
</dbReference>
<organism evidence="5 6">
    <name type="scientific">Kwoniella dendrophila CBS 6074</name>
    <dbReference type="NCBI Taxonomy" id="1295534"/>
    <lineage>
        <taxon>Eukaryota</taxon>
        <taxon>Fungi</taxon>
        <taxon>Dikarya</taxon>
        <taxon>Basidiomycota</taxon>
        <taxon>Agaricomycotina</taxon>
        <taxon>Tremellomycetes</taxon>
        <taxon>Tremellales</taxon>
        <taxon>Cryptococcaceae</taxon>
        <taxon>Kwoniella</taxon>
    </lineage>
</organism>
<evidence type="ECO:0000256" key="2">
    <source>
        <dbReference type="ARBA" id="ARBA00022737"/>
    </source>
</evidence>
<dbReference type="Proteomes" id="UP001355207">
    <property type="component" value="Chromosome 11"/>
</dbReference>
<feature type="compositionally biased region" description="Polar residues" evidence="4">
    <location>
        <begin position="463"/>
        <end position="476"/>
    </location>
</feature>
<keyword evidence="6" id="KW-1185">Reference proteome</keyword>
<dbReference type="RefSeq" id="XP_066079649.1">
    <property type="nucleotide sequence ID" value="XM_066223552.1"/>
</dbReference>
<evidence type="ECO:0000313" key="5">
    <source>
        <dbReference type="EMBL" id="WWC92887.1"/>
    </source>
</evidence>
<feature type="region of interest" description="Disordered" evidence="4">
    <location>
        <begin position="278"/>
        <end position="300"/>
    </location>
</feature>
<name>A0AAX4K5P4_9TREE</name>
<dbReference type="InterPro" id="IPR048720">
    <property type="entry name" value="PROPPIN"/>
</dbReference>
<dbReference type="Pfam" id="PF21032">
    <property type="entry name" value="PROPPIN"/>
    <property type="match status" value="1"/>
</dbReference>
<dbReference type="AlphaFoldDB" id="A0AAX4K5P4"/>
<dbReference type="SUPFAM" id="SSF50978">
    <property type="entry name" value="WD40 repeat-like"/>
    <property type="match status" value="1"/>
</dbReference>
<dbReference type="PANTHER" id="PTHR11227">
    <property type="entry name" value="WD-REPEAT PROTEIN INTERACTING WITH PHOSPHOINOSIDES WIPI -RELATED"/>
    <property type="match status" value="1"/>
</dbReference>
<dbReference type="InterPro" id="IPR036322">
    <property type="entry name" value="WD40_repeat_dom_sf"/>
</dbReference>
<feature type="compositionally biased region" description="Low complexity" evidence="4">
    <location>
        <begin position="446"/>
        <end position="462"/>
    </location>
</feature>
<dbReference type="InterPro" id="IPR015943">
    <property type="entry name" value="WD40/YVTN_repeat-like_dom_sf"/>
</dbReference>
<keyword evidence="1" id="KW-0853">WD repeat</keyword>
<protein>
    <recommendedName>
        <fullName evidence="7">WD40 repeat-like protein</fullName>
    </recommendedName>
</protein>
<dbReference type="GeneID" id="91098517"/>
<dbReference type="EMBL" id="CP144108">
    <property type="protein sequence ID" value="WWC92887.1"/>
    <property type="molecule type" value="Genomic_DNA"/>
</dbReference>
<feature type="compositionally biased region" description="Low complexity" evidence="4">
    <location>
        <begin position="477"/>
        <end position="501"/>
    </location>
</feature>
<sequence>MQLGRYTVSTLKPPPIHSISFSEDGKFFSVAGEQGYEIWKSWPLALVKRKILPGTLSLALLLPNSPLLVLQGGGANPLYSPNKLIIYNDKLGLAVAEIEFGERINGIKARRGLICVALSRKVITFQYEGFWLKKLGEWETAENELGLMALSISPGSSLLALPGRQAGHVQLITLPPCPPIPISSTSPASMAFRSPIILAHTHSLSTLSCNSNGSHIITSSERGTLLRIWDTSKGRLERELRRGVDKAEMWGCDFENDNKDGKSKIVAWSDKGTIHVWKDDNTDNSTTSRPSTPTPTTQSLTNMLSRNLPLPKYFSSSPSIAQYHLPRKNPHAISSALGKAGVNVPTMKNEYVDENDDSEMFVVSWIDVEVPFDKSSTTMNKDEMIKVTKKNQSGIYDSSSIPGSIGMGMREERRSFGSDNTSRTVTPTPNSSHPTFTGTPGRLNRKSSNSSNSTTMTSASRSVSSNFVNKSSIQDQPNPTTRINSINNTSNKPSSTSTSSQKKVEKQLIVITYSGDWYRLRIPHRSKDEKNNFVYTEGEGKDEEESRKLSNKCELVEYRRLGVGGSGW</sequence>
<comment type="similarity">
    <text evidence="3">Belongs to the WD repeat PROPPIN family.</text>
</comment>
<proteinExistence type="inferred from homology"/>